<dbReference type="Proteomes" id="UP001157126">
    <property type="component" value="Unassembled WGS sequence"/>
</dbReference>
<protein>
    <submittedName>
        <fullName evidence="2">Uncharacterized protein</fullName>
    </submittedName>
</protein>
<organism evidence="2 3">
    <name type="scientific">Mobilicoccus caccae</name>
    <dbReference type="NCBI Taxonomy" id="1859295"/>
    <lineage>
        <taxon>Bacteria</taxon>
        <taxon>Bacillati</taxon>
        <taxon>Actinomycetota</taxon>
        <taxon>Actinomycetes</taxon>
        <taxon>Micrococcales</taxon>
        <taxon>Dermatophilaceae</taxon>
        <taxon>Mobilicoccus</taxon>
    </lineage>
</organism>
<dbReference type="EMBL" id="BSUO01000001">
    <property type="protein sequence ID" value="GMA41598.1"/>
    <property type="molecule type" value="Genomic_DNA"/>
</dbReference>
<name>A0ABQ6IY46_9MICO</name>
<keyword evidence="3" id="KW-1185">Reference proteome</keyword>
<gene>
    <name evidence="2" type="ORF">GCM10025883_36430</name>
</gene>
<feature type="region of interest" description="Disordered" evidence="1">
    <location>
        <begin position="114"/>
        <end position="135"/>
    </location>
</feature>
<comment type="caution">
    <text evidence="2">The sequence shown here is derived from an EMBL/GenBank/DDBJ whole genome shotgun (WGS) entry which is preliminary data.</text>
</comment>
<evidence type="ECO:0000313" key="3">
    <source>
        <dbReference type="Proteomes" id="UP001157126"/>
    </source>
</evidence>
<evidence type="ECO:0000256" key="1">
    <source>
        <dbReference type="SAM" id="MobiDB-lite"/>
    </source>
</evidence>
<feature type="compositionally biased region" description="Basic and acidic residues" evidence="1">
    <location>
        <begin position="125"/>
        <end position="135"/>
    </location>
</feature>
<reference evidence="3" key="1">
    <citation type="journal article" date="2019" name="Int. J. Syst. Evol. Microbiol.">
        <title>The Global Catalogue of Microorganisms (GCM) 10K type strain sequencing project: providing services to taxonomists for standard genome sequencing and annotation.</title>
        <authorList>
            <consortium name="The Broad Institute Genomics Platform"/>
            <consortium name="The Broad Institute Genome Sequencing Center for Infectious Disease"/>
            <person name="Wu L."/>
            <person name="Ma J."/>
        </authorList>
    </citation>
    <scope>NUCLEOTIDE SEQUENCE [LARGE SCALE GENOMIC DNA]</scope>
    <source>
        <strain evidence="3">NBRC 113072</strain>
    </source>
</reference>
<accession>A0ABQ6IY46</accession>
<evidence type="ECO:0000313" key="2">
    <source>
        <dbReference type="EMBL" id="GMA41598.1"/>
    </source>
</evidence>
<sequence length="233" mass="24360">MVSAVDDLVRADGTAAAVTTVVAHTGAVPWFGRDAAETLALDADTGLGDAPRSTDGDEAELSVDAIVTALAGAGIDGVWLGRVPTSAGVLALTQACEQAGMAVAGPSSEALRRLAEPAPQASDTTAERTDTDTGRRARLVDVDVLASADRVLTLPRVTSWHSTTATPCSRSSPPLGCRRRSRLRSRTRLRASCVRRGSRADARCACASTTPVRSPWSAWTPRGGPTRHYWTKG</sequence>
<proteinExistence type="predicted"/>